<keyword evidence="6" id="KW-1185">Reference proteome</keyword>
<evidence type="ECO:0000313" key="6">
    <source>
        <dbReference type="Proteomes" id="UP000316313"/>
    </source>
</evidence>
<name>A0A4Y6ULG0_9PROT</name>
<dbReference type="InterPro" id="IPR011006">
    <property type="entry name" value="CheY-like_superfamily"/>
</dbReference>
<reference evidence="5 6" key="1">
    <citation type="submission" date="2019-03" db="EMBL/GenBank/DDBJ databases">
        <title>The complete genome sequence of Swingsia samuiensis NBRC107927(T).</title>
        <authorList>
            <person name="Chua K.-O."/>
            <person name="Chan K.-G."/>
            <person name="See-Too W.-S."/>
        </authorList>
    </citation>
    <scope>NUCLEOTIDE SEQUENCE [LARGE SCALE GENOMIC DNA]</scope>
    <source>
        <strain evidence="5 6">AH83</strain>
    </source>
</reference>
<dbReference type="Gene3D" id="3.40.50.2300">
    <property type="match status" value="1"/>
</dbReference>
<evidence type="ECO:0000256" key="3">
    <source>
        <dbReference type="PROSITE-ProRule" id="PRU00169"/>
    </source>
</evidence>
<protein>
    <submittedName>
        <fullName evidence="5">Response regulator</fullName>
    </submittedName>
</protein>
<accession>A0A4Y6ULG0</accession>
<organism evidence="5 6">
    <name type="scientific">Swingsia samuiensis</name>
    <dbReference type="NCBI Taxonomy" id="1293412"/>
    <lineage>
        <taxon>Bacteria</taxon>
        <taxon>Pseudomonadati</taxon>
        <taxon>Pseudomonadota</taxon>
        <taxon>Alphaproteobacteria</taxon>
        <taxon>Acetobacterales</taxon>
        <taxon>Acetobacteraceae</taxon>
        <taxon>Swingsia</taxon>
    </lineage>
</organism>
<evidence type="ECO:0000256" key="2">
    <source>
        <dbReference type="ARBA" id="ARBA00023012"/>
    </source>
</evidence>
<evidence type="ECO:0000256" key="1">
    <source>
        <dbReference type="ARBA" id="ARBA00022553"/>
    </source>
</evidence>
<dbReference type="PANTHER" id="PTHR44591">
    <property type="entry name" value="STRESS RESPONSE REGULATOR PROTEIN 1"/>
    <property type="match status" value="1"/>
</dbReference>
<evidence type="ECO:0000313" key="5">
    <source>
        <dbReference type="EMBL" id="QDH17620.1"/>
    </source>
</evidence>
<dbReference type="InterPro" id="IPR050595">
    <property type="entry name" value="Bact_response_regulator"/>
</dbReference>
<proteinExistence type="predicted"/>
<evidence type="ECO:0000259" key="4">
    <source>
        <dbReference type="PROSITE" id="PS50110"/>
    </source>
</evidence>
<dbReference type="Proteomes" id="UP000316313">
    <property type="component" value="Chromosome"/>
</dbReference>
<dbReference type="OrthoDB" id="9784719at2"/>
<dbReference type="PROSITE" id="PS50110">
    <property type="entry name" value="RESPONSE_REGULATORY"/>
    <property type="match status" value="1"/>
</dbReference>
<sequence>MYSMAEKGVIFNNEPSQGLDSLSTFSNKVKRKILIVEDQPLLRFLAADLFEEAGFEPFLAETADEAVEFLDKGEMVDLVFTDVGVPGNFNGWDLAQKVSKKWPTIGIILTTGYGLHHEMKEGAPKLAFVPKPYEWENLYQVIEKLC</sequence>
<keyword evidence="2" id="KW-0902">Two-component regulatory system</keyword>
<feature type="domain" description="Response regulatory" evidence="4">
    <location>
        <begin position="32"/>
        <end position="146"/>
    </location>
</feature>
<dbReference type="Pfam" id="PF00072">
    <property type="entry name" value="Response_reg"/>
    <property type="match status" value="1"/>
</dbReference>
<feature type="modified residue" description="4-aspartylphosphate" evidence="3">
    <location>
        <position position="82"/>
    </location>
</feature>
<dbReference type="SMART" id="SM00448">
    <property type="entry name" value="REC"/>
    <property type="match status" value="1"/>
</dbReference>
<gene>
    <name evidence="5" type="ORF">E3D00_08650</name>
</gene>
<keyword evidence="1 3" id="KW-0597">Phosphoprotein</keyword>
<dbReference type="InterPro" id="IPR001789">
    <property type="entry name" value="Sig_transdc_resp-reg_receiver"/>
</dbReference>
<dbReference type="GO" id="GO:0000160">
    <property type="term" value="P:phosphorelay signal transduction system"/>
    <property type="evidence" value="ECO:0007669"/>
    <property type="project" value="UniProtKB-KW"/>
</dbReference>
<dbReference type="AlphaFoldDB" id="A0A4Y6ULG0"/>
<dbReference type="EMBL" id="CP038141">
    <property type="protein sequence ID" value="QDH17620.1"/>
    <property type="molecule type" value="Genomic_DNA"/>
</dbReference>
<dbReference type="SUPFAM" id="SSF52172">
    <property type="entry name" value="CheY-like"/>
    <property type="match status" value="1"/>
</dbReference>
<dbReference type="KEGG" id="ssam:E3D00_08650"/>
<dbReference type="PANTHER" id="PTHR44591:SF14">
    <property type="entry name" value="PROTEIN PILG"/>
    <property type="match status" value="1"/>
</dbReference>